<dbReference type="Proteomes" id="UP000250242">
    <property type="component" value="Unassembled WGS sequence"/>
</dbReference>
<dbReference type="GeneID" id="93428938"/>
<gene>
    <name evidence="1" type="ORF">NCTC11009_00626</name>
</gene>
<dbReference type="EMBL" id="UATH01000001">
    <property type="protein sequence ID" value="SPY07425.1"/>
    <property type="molecule type" value="Genomic_DNA"/>
</dbReference>
<evidence type="ECO:0000313" key="2">
    <source>
        <dbReference type="Proteomes" id="UP000250242"/>
    </source>
</evidence>
<dbReference type="AlphaFoldDB" id="A0A2X1WKU1"/>
<accession>A0A2X1WKU1</accession>
<evidence type="ECO:0000313" key="1">
    <source>
        <dbReference type="EMBL" id="SPY07425.1"/>
    </source>
</evidence>
<sequence>MKLLTRLREEFAPMTHDESLKDLKQEAEQASEHAASVEALMQMLEQRKIQNELA</sequence>
<protein>
    <submittedName>
        <fullName evidence="1">Uncharacterized protein</fullName>
    </submittedName>
</protein>
<dbReference type="RefSeq" id="WP_018025927.1">
    <property type="nucleotide sequence ID" value="NZ_CAMQFR010000014.1"/>
</dbReference>
<organism evidence="1 2">
    <name type="scientific">Oligella urethralis</name>
    <dbReference type="NCBI Taxonomy" id="90245"/>
    <lineage>
        <taxon>Bacteria</taxon>
        <taxon>Pseudomonadati</taxon>
        <taxon>Pseudomonadota</taxon>
        <taxon>Betaproteobacteria</taxon>
        <taxon>Burkholderiales</taxon>
        <taxon>Alcaligenaceae</taxon>
        <taxon>Oligella</taxon>
    </lineage>
</organism>
<name>A0A2X1WKU1_9BURK</name>
<reference evidence="1 2" key="1">
    <citation type="submission" date="2018-06" db="EMBL/GenBank/DDBJ databases">
        <authorList>
            <consortium name="Pathogen Informatics"/>
            <person name="Doyle S."/>
        </authorList>
    </citation>
    <scope>NUCLEOTIDE SEQUENCE [LARGE SCALE GENOMIC DNA]</scope>
    <source>
        <strain evidence="1 2">NCTC11009</strain>
    </source>
</reference>
<proteinExistence type="predicted"/>